<feature type="region of interest" description="Disordered" evidence="1">
    <location>
        <begin position="1"/>
        <end position="81"/>
    </location>
</feature>
<gene>
    <name evidence="2" type="ORF">D5R81_02865</name>
</gene>
<evidence type="ECO:0000313" key="2">
    <source>
        <dbReference type="EMBL" id="RJY18991.1"/>
    </source>
</evidence>
<organism evidence="2 3">
    <name type="scientific">Parashewanella spongiae</name>
    <dbReference type="NCBI Taxonomy" id="342950"/>
    <lineage>
        <taxon>Bacteria</taxon>
        <taxon>Pseudomonadati</taxon>
        <taxon>Pseudomonadota</taxon>
        <taxon>Gammaproteobacteria</taxon>
        <taxon>Alteromonadales</taxon>
        <taxon>Shewanellaceae</taxon>
        <taxon>Parashewanella</taxon>
    </lineage>
</organism>
<dbReference type="AlphaFoldDB" id="A0A3A6TX00"/>
<name>A0A3A6TX00_9GAMM</name>
<feature type="compositionally biased region" description="Polar residues" evidence="1">
    <location>
        <begin position="68"/>
        <end position="81"/>
    </location>
</feature>
<dbReference type="Proteomes" id="UP000273022">
    <property type="component" value="Unassembled WGS sequence"/>
</dbReference>
<proteinExistence type="predicted"/>
<sequence>MITATPFNSSRDQYHGEEHFTSQAVTQQKSTTATSDHAEKFQSTPLSESEKSAPHPSNQTHRLKHTQKPSNGSLVRTTNKQLDVENKEKLVSLHEVYKLKFAAIPHSAKSFLIKSNKTDQLRQESIKKHILKIQNTKMPSIRELHVPKPAIRSTQNIIKDRICELTMLIKNSESRQQRLQNSRKSLPPKRTDCSRREYLEQFNICTSLMNLNIQLRRYNSELAELCSDDNQIFLRDR</sequence>
<protein>
    <submittedName>
        <fullName evidence="2">Uncharacterized protein</fullName>
    </submittedName>
</protein>
<evidence type="ECO:0000256" key="1">
    <source>
        <dbReference type="SAM" id="MobiDB-lite"/>
    </source>
</evidence>
<feature type="compositionally biased region" description="Polar residues" evidence="1">
    <location>
        <begin position="21"/>
        <end position="47"/>
    </location>
</feature>
<feature type="compositionally biased region" description="Polar residues" evidence="1">
    <location>
        <begin position="1"/>
        <end position="11"/>
    </location>
</feature>
<keyword evidence="3" id="KW-1185">Reference proteome</keyword>
<accession>A0A3A6TX00</accession>
<dbReference type="EMBL" id="QYYH01000011">
    <property type="protein sequence ID" value="RJY18991.1"/>
    <property type="molecule type" value="Genomic_DNA"/>
</dbReference>
<comment type="caution">
    <text evidence="2">The sequence shown here is derived from an EMBL/GenBank/DDBJ whole genome shotgun (WGS) entry which is preliminary data.</text>
</comment>
<dbReference type="RefSeq" id="WP_121852144.1">
    <property type="nucleotide sequence ID" value="NZ_CP037952.1"/>
</dbReference>
<evidence type="ECO:0000313" key="3">
    <source>
        <dbReference type="Proteomes" id="UP000273022"/>
    </source>
</evidence>
<reference evidence="2 3" key="1">
    <citation type="submission" date="2018-09" db="EMBL/GenBank/DDBJ databases">
        <title>Phylogeny of the Shewanellaceae, and recommendation for two new genera, Pseudoshewanella and Parashewanella.</title>
        <authorList>
            <person name="Wang G."/>
        </authorList>
    </citation>
    <scope>NUCLEOTIDE SEQUENCE [LARGE SCALE GENOMIC DNA]</scope>
    <source>
        <strain evidence="2 3">KCTC 22492</strain>
    </source>
</reference>